<keyword evidence="1" id="KW-0472">Membrane</keyword>
<protein>
    <submittedName>
        <fullName evidence="2">Uncharacterized protein</fullName>
    </submittedName>
</protein>
<keyword evidence="1" id="KW-0812">Transmembrane</keyword>
<gene>
    <name evidence="2" type="ORF">IXB28_04640</name>
</gene>
<name>A0ABS5Y0X1_9CYAN</name>
<reference evidence="2 3" key="1">
    <citation type="journal article" date="2021" name="Mar. Drugs">
        <title>Genome Reduction and Secondary Metabolism of the Marine Sponge-Associated Cyanobacterium Leptothoe.</title>
        <authorList>
            <person name="Konstantinou D."/>
            <person name="Popin R.V."/>
            <person name="Fewer D.P."/>
            <person name="Sivonen K."/>
            <person name="Gkelis S."/>
        </authorList>
    </citation>
    <scope>NUCLEOTIDE SEQUENCE [LARGE SCALE GENOMIC DNA]</scope>
    <source>
        <strain evidence="2 3">TAU-MAC 1615</strain>
    </source>
</reference>
<feature type="transmembrane region" description="Helical" evidence="1">
    <location>
        <begin position="161"/>
        <end position="178"/>
    </location>
</feature>
<feature type="transmembrane region" description="Helical" evidence="1">
    <location>
        <begin position="103"/>
        <end position="122"/>
    </location>
</feature>
<proteinExistence type="predicted"/>
<dbReference type="RefSeq" id="WP_215617364.1">
    <property type="nucleotide sequence ID" value="NZ_JADOER010000004.1"/>
</dbReference>
<organism evidence="2 3">
    <name type="scientific">Leptothoe kymatousa TAU-MAC 1615</name>
    <dbReference type="NCBI Taxonomy" id="2364775"/>
    <lineage>
        <taxon>Bacteria</taxon>
        <taxon>Bacillati</taxon>
        <taxon>Cyanobacteriota</taxon>
        <taxon>Cyanophyceae</taxon>
        <taxon>Nodosilineales</taxon>
        <taxon>Cymatolegaceae</taxon>
        <taxon>Leptothoe</taxon>
        <taxon>Leptothoe kymatousa</taxon>
    </lineage>
</organism>
<keyword evidence="3" id="KW-1185">Reference proteome</keyword>
<dbReference type="EMBL" id="JADOER010000004">
    <property type="protein sequence ID" value="MBT9311482.1"/>
    <property type="molecule type" value="Genomic_DNA"/>
</dbReference>
<keyword evidence="1" id="KW-1133">Transmembrane helix</keyword>
<feature type="transmembrane region" description="Helical" evidence="1">
    <location>
        <begin position="12"/>
        <end position="40"/>
    </location>
</feature>
<sequence>MVLRRSWNRPDGIYALGLVAIALFTFHGLSSLVFTALVLAPSSPQWTVALVLAILFMVAGATVGIQSLQSSPTKSGWLPALISGASSMALVFAYLTGQLAGQKAAVLGVPLGILVGGGLGIWTTRRAGFERVVMALIGSLCAYGAAFGLSGWTIAAATSQRWGIMLALGLLAIAYLWITQRSLKWTYYQWQNYVKKIRRCRS</sequence>
<evidence type="ECO:0000256" key="1">
    <source>
        <dbReference type="SAM" id="Phobius"/>
    </source>
</evidence>
<evidence type="ECO:0000313" key="2">
    <source>
        <dbReference type="EMBL" id="MBT9311482.1"/>
    </source>
</evidence>
<comment type="caution">
    <text evidence="2">The sequence shown here is derived from an EMBL/GenBank/DDBJ whole genome shotgun (WGS) entry which is preliminary data.</text>
</comment>
<accession>A0ABS5Y0X1</accession>
<evidence type="ECO:0000313" key="3">
    <source>
        <dbReference type="Proteomes" id="UP001196661"/>
    </source>
</evidence>
<feature type="transmembrane region" description="Helical" evidence="1">
    <location>
        <begin position="46"/>
        <end position="65"/>
    </location>
</feature>
<feature type="transmembrane region" description="Helical" evidence="1">
    <location>
        <begin position="77"/>
        <end position="97"/>
    </location>
</feature>
<feature type="transmembrane region" description="Helical" evidence="1">
    <location>
        <begin position="134"/>
        <end position="155"/>
    </location>
</feature>
<dbReference type="Proteomes" id="UP001196661">
    <property type="component" value="Unassembled WGS sequence"/>
</dbReference>